<dbReference type="RefSeq" id="WP_041069444.1">
    <property type="nucleotide sequence ID" value="NZ_AP012273.1"/>
</dbReference>
<feature type="chain" id="PRO_5030859066" evidence="2">
    <location>
        <begin position="31"/>
        <end position="443"/>
    </location>
</feature>
<dbReference type="Gene3D" id="2.60.120.380">
    <property type="match status" value="1"/>
</dbReference>
<name>A0A7U6GL17_9GAMM</name>
<evidence type="ECO:0000256" key="1">
    <source>
        <dbReference type="SAM" id="MobiDB-lite"/>
    </source>
</evidence>
<accession>A0A7U6GL17</accession>
<dbReference type="OrthoDB" id="5752843at2"/>
<evidence type="ECO:0000313" key="3">
    <source>
        <dbReference type="EMBL" id="BAO45601.1"/>
    </source>
</evidence>
<evidence type="ECO:0000313" key="4">
    <source>
        <dbReference type="Proteomes" id="UP000031631"/>
    </source>
</evidence>
<sequence>MKNSLNKTARWSTLALALGIMSTISVQGLAAINWPGGGGNDTTKKSKDYKKGYKIGQEDCVKAPKDCKVLLEDVIANPGWGETEPNDHPSAADRIFLNRFYKGNTLDKFDQDWYYLAATSPNQNLMINFLGDQNNYTDTAGWLVKVHDRFGNVIATFDTTTTGTGNVYRNGDNPEDTVDPGEPLLAKTPLSDAHIMLTTLSFPGRYYISVESLEDTGDGRAYHIAAMISPSDQMSPNPDSNFQDAETEPNDLQEQADPLDSNVHIFGTFGRKWVRWFVPPEDNVDWLWPGCDPADISSLPLGQDNCNCDHTVPGNICVAQPRNDGQGTWEYAYDYDNDWFRYHSDGNEQLHFEMCTKGNCDFTRVHVRIIYVNNSVVLLDGPILPGVSFDLGAASPGTYFIELSPEPVDGPKVDPESGVHTVDDLTGPYNFMLRSTKLPAHGG</sequence>
<proteinExistence type="predicted"/>
<dbReference type="Proteomes" id="UP000031631">
    <property type="component" value="Chromosome"/>
</dbReference>
<evidence type="ECO:0000256" key="2">
    <source>
        <dbReference type="SAM" id="SignalP"/>
    </source>
</evidence>
<keyword evidence="2" id="KW-0732">Signal</keyword>
<feature type="region of interest" description="Disordered" evidence="1">
    <location>
        <begin position="229"/>
        <end position="255"/>
    </location>
</feature>
<feature type="signal peptide" evidence="2">
    <location>
        <begin position="1"/>
        <end position="30"/>
    </location>
</feature>
<feature type="compositionally biased region" description="Polar residues" evidence="1">
    <location>
        <begin position="230"/>
        <end position="244"/>
    </location>
</feature>
<reference evidence="3 4" key="1">
    <citation type="journal article" date="2014" name="PLoS ONE">
        <title>Physiological and genomic features of a novel sulfur-oxidizing gammaproteobacterium belonging to a previously uncultivated symbiotic lineage isolated from a hydrothermal vent.</title>
        <authorList>
            <person name="Nunoura T."/>
            <person name="Takaki Y."/>
            <person name="Kazama H."/>
            <person name="Kakuta J."/>
            <person name="Shimamura S."/>
            <person name="Makita H."/>
            <person name="Hirai M."/>
            <person name="Miyazaki M."/>
            <person name="Takai K."/>
        </authorList>
    </citation>
    <scope>NUCLEOTIDE SEQUENCE [LARGE SCALE GENOMIC DNA]</scope>
    <source>
        <strain evidence="3 4">Hiromi1</strain>
    </source>
</reference>
<protein>
    <submittedName>
        <fullName evidence="3">Uncharacterized protein</fullName>
    </submittedName>
</protein>
<dbReference type="KEGG" id="tbn:TBH_C2696"/>
<gene>
    <name evidence="3" type="ORF">TBH_C2696</name>
</gene>
<keyword evidence="4" id="KW-1185">Reference proteome</keyword>
<dbReference type="EMBL" id="AP012273">
    <property type="protein sequence ID" value="BAO45601.1"/>
    <property type="molecule type" value="Genomic_DNA"/>
</dbReference>
<dbReference type="AlphaFoldDB" id="A0A7U6GL17"/>
<organism evidence="3 4">
    <name type="scientific">Thiolapillus brandeum</name>
    <dbReference type="NCBI Taxonomy" id="1076588"/>
    <lineage>
        <taxon>Bacteria</taxon>
        <taxon>Pseudomonadati</taxon>
        <taxon>Pseudomonadota</taxon>
        <taxon>Gammaproteobacteria</taxon>
        <taxon>Chromatiales</taxon>
        <taxon>Sedimenticolaceae</taxon>
        <taxon>Thiolapillus</taxon>
    </lineage>
</organism>